<evidence type="ECO:0000313" key="2">
    <source>
        <dbReference type="EMBL" id="ECU8980735.1"/>
    </source>
</evidence>
<sequence>MTMKKWCLGVVVGVGMLTQSVMAAGALTPSASAEGGQLYGGLLNQCRTELMLLKSLNAPVYQREEQALNADLAAATRYLLMRTRLDEGMQETLDRLHQANLTRTCQQIHNVLFNQLLSSSVIAVKSGN</sequence>
<protein>
    <recommendedName>
        <fullName evidence="3">Periplasmic protein</fullName>
    </recommendedName>
</protein>
<proteinExistence type="predicted"/>
<comment type="caution">
    <text evidence="2">The sequence shown here is derived from an EMBL/GenBank/DDBJ whole genome shotgun (WGS) entry which is preliminary data.</text>
</comment>
<evidence type="ECO:0000256" key="1">
    <source>
        <dbReference type="SAM" id="SignalP"/>
    </source>
</evidence>
<accession>A0A607IGE3</accession>
<feature type="chain" id="PRO_5030145377" description="Periplasmic protein" evidence="1">
    <location>
        <begin position="24"/>
        <end position="128"/>
    </location>
</feature>
<feature type="signal peptide" evidence="1">
    <location>
        <begin position="1"/>
        <end position="23"/>
    </location>
</feature>
<dbReference type="AlphaFoldDB" id="A0A607IGE3"/>
<organism evidence="2">
    <name type="scientific">Salmonella enterica subsp. enterica serovar Sandiego</name>
    <dbReference type="NCBI Taxonomy" id="1151002"/>
    <lineage>
        <taxon>Bacteria</taxon>
        <taxon>Pseudomonadati</taxon>
        <taxon>Pseudomonadota</taxon>
        <taxon>Gammaproteobacteria</taxon>
        <taxon>Enterobacterales</taxon>
        <taxon>Enterobacteriaceae</taxon>
        <taxon>Salmonella</taxon>
    </lineage>
</organism>
<name>A0A607IGE3_SALET</name>
<evidence type="ECO:0008006" key="3">
    <source>
        <dbReference type="Google" id="ProtNLM"/>
    </source>
</evidence>
<gene>
    <name evidence="2" type="ORF">CDA92_23115</name>
</gene>
<keyword evidence="1" id="KW-0732">Signal</keyword>
<reference evidence="2" key="1">
    <citation type="submission" date="2018-07" db="EMBL/GenBank/DDBJ databases">
        <authorList>
            <consortium name="PulseNet: The National Subtyping Network for Foodborne Disease Surveillance"/>
            <person name="Tarr C.L."/>
            <person name="Trees E."/>
            <person name="Katz L.S."/>
            <person name="Carleton-Romer H.A."/>
            <person name="Stroika S."/>
            <person name="Kucerova Z."/>
            <person name="Roache K.F."/>
            <person name="Sabol A.L."/>
            <person name="Besser J."/>
            <person name="Gerner-Smidt P."/>
        </authorList>
    </citation>
    <scope>NUCLEOTIDE SEQUENCE</scope>
    <source>
        <strain evidence="2">PNUSAS014556</strain>
    </source>
</reference>
<dbReference type="EMBL" id="AAKRJY010000067">
    <property type="protein sequence ID" value="ECU8980735.1"/>
    <property type="molecule type" value="Genomic_DNA"/>
</dbReference>